<proteinExistence type="predicted"/>
<keyword evidence="2" id="KW-1185">Reference proteome</keyword>
<evidence type="ECO:0000313" key="1">
    <source>
        <dbReference type="EMBL" id="KAK7300679.1"/>
    </source>
</evidence>
<protein>
    <submittedName>
        <fullName evidence="1">Uncharacterized protein</fullName>
    </submittedName>
</protein>
<sequence>MHITEVLFVNSLKNYRNKFLCHLSYYLLSPFIYYESWLGVNIPLLPHYIPEVYIFSFLQDYVWILNCE</sequence>
<reference evidence="1 2" key="1">
    <citation type="submission" date="2024-01" db="EMBL/GenBank/DDBJ databases">
        <title>The genomes of 5 underutilized Papilionoideae crops provide insights into root nodulation and disease resistance.</title>
        <authorList>
            <person name="Yuan L."/>
        </authorList>
    </citation>
    <scope>NUCLEOTIDE SEQUENCE [LARGE SCALE GENOMIC DNA]</scope>
    <source>
        <strain evidence="1">LY-2023</strain>
        <tissue evidence="1">Leaf</tissue>
    </source>
</reference>
<name>A0AAN9PK54_CLITE</name>
<accession>A0AAN9PK54</accession>
<gene>
    <name evidence="1" type="ORF">RJT34_11527</name>
</gene>
<dbReference type="AlphaFoldDB" id="A0AAN9PK54"/>
<dbReference type="Proteomes" id="UP001359559">
    <property type="component" value="Unassembled WGS sequence"/>
</dbReference>
<comment type="caution">
    <text evidence="1">The sequence shown here is derived from an EMBL/GenBank/DDBJ whole genome shotgun (WGS) entry which is preliminary data.</text>
</comment>
<organism evidence="1 2">
    <name type="scientific">Clitoria ternatea</name>
    <name type="common">Butterfly pea</name>
    <dbReference type="NCBI Taxonomy" id="43366"/>
    <lineage>
        <taxon>Eukaryota</taxon>
        <taxon>Viridiplantae</taxon>
        <taxon>Streptophyta</taxon>
        <taxon>Embryophyta</taxon>
        <taxon>Tracheophyta</taxon>
        <taxon>Spermatophyta</taxon>
        <taxon>Magnoliopsida</taxon>
        <taxon>eudicotyledons</taxon>
        <taxon>Gunneridae</taxon>
        <taxon>Pentapetalae</taxon>
        <taxon>rosids</taxon>
        <taxon>fabids</taxon>
        <taxon>Fabales</taxon>
        <taxon>Fabaceae</taxon>
        <taxon>Papilionoideae</taxon>
        <taxon>50 kb inversion clade</taxon>
        <taxon>NPAAA clade</taxon>
        <taxon>indigoferoid/millettioid clade</taxon>
        <taxon>Phaseoleae</taxon>
        <taxon>Clitoria</taxon>
    </lineage>
</organism>
<dbReference type="EMBL" id="JAYKXN010000003">
    <property type="protein sequence ID" value="KAK7300679.1"/>
    <property type="molecule type" value="Genomic_DNA"/>
</dbReference>
<evidence type="ECO:0000313" key="2">
    <source>
        <dbReference type="Proteomes" id="UP001359559"/>
    </source>
</evidence>